<reference evidence="2 3" key="1">
    <citation type="journal article" date="2018" name="Nat. Genet.">
        <title>The Rosa genome provides new insights in the design of modern roses.</title>
        <authorList>
            <person name="Bendahmane M."/>
        </authorList>
    </citation>
    <scope>NUCLEOTIDE SEQUENCE [LARGE SCALE GENOMIC DNA]</scope>
    <source>
        <strain evidence="3">cv. Old Blush</strain>
    </source>
</reference>
<evidence type="ECO:0000313" key="3">
    <source>
        <dbReference type="Proteomes" id="UP000238479"/>
    </source>
</evidence>
<dbReference type="InterPro" id="IPR055301">
    <property type="entry name" value="Lea14-like_2"/>
</dbReference>
<dbReference type="OMA" id="QCTSTVH"/>
<accession>A0A2P6Q2U6</accession>
<comment type="caution">
    <text evidence="2">The sequence shown here is derived from an EMBL/GenBank/DDBJ whole genome shotgun (WGS) entry which is preliminary data.</text>
</comment>
<name>A0A2P6Q2U6_ROSCH</name>
<dbReference type="Proteomes" id="UP000238479">
    <property type="component" value="Chromosome 5"/>
</dbReference>
<dbReference type="EMBL" id="PDCK01000043">
    <property type="protein sequence ID" value="PRQ28513.1"/>
    <property type="molecule type" value="Genomic_DNA"/>
</dbReference>
<keyword evidence="1" id="KW-0472">Membrane</keyword>
<feature type="transmembrane region" description="Helical" evidence="1">
    <location>
        <begin position="12"/>
        <end position="33"/>
    </location>
</feature>
<organism evidence="2 3">
    <name type="scientific">Rosa chinensis</name>
    <name type="common">China rose</name>
    <dbReference type="NCBI Taxonomy" id="74649"/>
    <lineage>
        <taxon>Eukaryota</taxon>
        <taxon>Viridiplantae</taxon>
        <taxon>Streptophyta</taxon>
        <taxon>Embryophyta</taxon>
        <taxon>Tracheophyta</taxon>
        <taxon>Spermatophyta</taxon>
        <taxon>Magnoliopsida</taxon>
        <taxon>eudicotyledons</taxon>
        <taxon>Gunneridae</taxon>
        <taxon>Pentapetalae</taxon>
        <taxon>rosids</taxon>
        <taxon>fabids</taxon>
        <taxon>Rosales</taxon>
        <taxon>Rosaceae</taxon>
        <taxon>Rosoideae</taxon>
        <taxon>Rosoideae incertae sedis</taxon>
        <taxon>Rosa</taxon>
    </lineage>
</organism>
<evidence type="ECO:0000256" key="1">
    <source>
        <dbReference type="SAM" id="Phobius"/>
    </source>
</evidence>
<keyword evidence="1" id="KW-1133">Transmembrane helix</keyword>
<dbReference type="Gramene" id="PRQ28513">
    <property type="protein sequence ID" value="PRQ28513"/>
    <property type="gene ID" value="RchiOBHm_Chr5g0003841"/>
</dbReference>
<protein>
    <submittedName>
        <fullName evidence="2">Putative Late embryogenesis abundant protein, LEA-14</fullName>
    </submittedName>
</protein>
<dbReference type="PANTHER" id="PTHR31852">
    <property type="entry name" value="LATE EMBRYOGENESIS ABUNDANT (LEA) HYDROXYPROLINE-RICH GLYCOPROTEIN FAMILY"/>
    <property type="match status" value="1"/>
</dbReference>
<sequence length="187" mass="20561">MASHRGWKICATVTGILFITILVVLVVLFLTVLKIKEPDIVARPVNLESYEVVVFPAIKFNVSIGILITVKNRNYGSFKYDNSTALISYRGKVIAVTPLKDGTIPSHRKFNITASMDILADKLLFDSNFLRDLRAGVLNFTSHTTVHGKGSLLKIFHKKATSNTDCNISIIVASQSVDSACTTSINF</sequence>
<keyword evidence="3" id="KW-1185">Reference proteome</keyword>
<keyword evidence="1" id="KW-0812">Transmembrane</keyword>
<dbReference type="STRING" id="74649.A0A2P6Q2U6"/>
<dbReference type="OrthoDB" id="674678at2759"/>
<gene>
    <name evidence="2" type="ORF">RchiOBHm_Chr5g0003841</name>
</gene>
<feature type="transmembrane region" description="Helical" evidence="1">
    <location>
        <begin position="53"/>
        <end position="70"/>
    </location>
</feature>
<evidence type="ECO:0000313" key="2">
    <source>
        <dbReference type="EMBL" id="PRQ28513.1"/>
    </source>
</evidence>
<proteinExistence type="predicted"/>
<dbReference type="AlphaFoldDB" id="A0A2P6Q2U6"/>